<dbReference type="EMBL" id="BNAD01000002">
    <property type="protein sequence ID" value="GHE16324.1"/>
    <property type="molecule type" value="Genomic_DNA"/>
</dbReference>
<sequence length="73" mass="7749">MIRFAVASSFTVASLMGDIVDGPGAGLQVARRGIRVSGQSILRFPHIFLAKAMEIGPGRVLLSLHRTRPGGHP</sequence>
<dbReference type="Proteomes" id="UP000597341">
    <property type="component" value="Unassembled WGS sequence"/>
</dbReference>
<keyword evidence="2" id="KW-1185">Reference proteome</keyword>
<protein>
    <recommendedName>
        <fullName evidence="3">Secreted protein</fullName>
    </recommendedName>
</protein>
<gene>
    <name evidence="1" type="ORF">GCM10011376_09340</name>
</gene>
<reference evidence="2" key="1">
    <citation type="journal article" date="2019" name="Int. J. Syst. Evol. Microbiol.">
        <title>The Global Catalogue of Microorganisms (GCM) 10K type strain sequencing project: providing services to taxonomists for standard genome sequencing and annotation.</title>
        <authorList>
            <consortium name="The Broad Institute Genomics Platform"/>
            <consortium name="The Broad Institute Genome Sequencing Center for Infectious Disease"/>
            <person name="Wu L."/>
            <person name="Ma J."/>
        </authorList>
    </citation>
    <scope>NUCLEOTIDE SEQUENCE [LARGE SCALE GENOMIC DNA]</scope>
    <source>
        <strain evidence="2">CGMCC 1.12791</strain>
    </source>
</reference>
<proteinExistence type="predicted"/>
<evidence type="ECO:0000313" key="2">
    <source>
        <dbReference type="Proteomes" id="UP000597341"/>
    </source>
</evidence>
<accession>A0ABQ3HJJ1</accession>
<evidence type="ECO:0008006" key="3">
    <source>
        <dbReference type="Google" id="ProtNLM"/>
    </source>
</evidence>
<comment type="caution">
    <text evidence="1">The sequence shown here is derived from an EMBL/GenBank/DDBJ whole genome shotgun (WGS) entry which is preliminary data.</text>
</comment>
<name>A0ABQ3HJJ1_9ACTN</name>
<evidence type="ECO:0000313" key="1">
    <source>
        <dbReference type="EMBL" id="GHE16324.1"/>
    </source>
</evidence>
<organism evidence="1 2">
    <name type="scientific">Nocardioides flavus</name>
    <name type="common">ex Wang et al. 2016</name>
    <dbReference type="NCBI Taxonomy" id="2058780"/>
    <lineage>
        <taxon>Bacteria</taxon>
        <taxon>Bacillati</taxon>
        <taxon>Actinomycetota</taxon>
        <taxon>Actinomycetes</taxon>
        <taxon>Propionibacteriales</taxon>
        <taxon>Nocardioidaceae</taxon>
        <taxon>Nocardioides</taxon>
    </lineage>
</organism>